<dbReference type="GO" id="GO:0050660">
    <property type="term" value="F:flavin adenine dinucleotide binding"/>
    <property type="evidence" value="ECO:0007669"/>
    <property type="project" value="InterPro"/>
</dbReference>
<sequence length="60" mass="7054">MDFSLSPEIEDYRLRVRAFVEQHVLPLETQPDAFDAHENLREEVVARVRARARAEGLWAF</sequence>
<reference evidence="2" key="1">
    <citation type="submission" date="2018-09" db="EMBL/GenBank/DDBJ databases">
        <authorList>
            <person name="Livingstone P.G."/>
            <person name="Whitworth D.E."/>
        </authorList>
    </citation>
    <scope>NUCLEOTIDE SEQUENCE [LARGE SCALE GENOMIC DNA]</scope>
    <source>
        <strain evidence="2">CA051B</strain>
    </source>
</reference>
<dbReference type="Proteomes" id="UP000272888">
    <property type="component" value="Unassembled WGS sequence"/>
</dbReference>
<keyword evidence="2" id="KW-1185">Reference proteome</keyword>
<dbReference type="InterPro" id="IPR037069">
    <property type="entry name" value="AcylCoA_DH/ox_N_sf"/>
</dbReference>
<dbReference type="GO" id="GO:0016627">
    <property type="term" value="F:oxidoreductase activity, acting on the CH-CH group of donors"/>
    <property type="evidence" value="ECO:0007669"/>
    <property type="project" value="InterPro"/>
</dbReference>
<dbReference type="AlphaFoldDB" id="A0A3A8QGK2"/>
<accession>A0A3A8QGK2</accession>
<dbReference type="Gene3D" id="1.10.540.10">
    <property type="entry name" value="Acyl-CoA dehydrogenase/oxidase, N-terminal domain"/>
    <property type="match status" value="1"/>
</dbReference>
<evidence type="ECO:0000313" key="1">
    <source>
        <dbReference type="EMBL" id="RKH67823.1"/>
    </source>
</evidence>
<evidence type="ECO:0000313" key="2">
    <source>
        <dbReference type="Proteomes" id="UP000272888"/>
    </source>
</evidence>
<dbReference type="InterPro" id="IPR009100">
    <property type="entry name" value="AcylCoA_DH/oxidase_NM_dom_sf"/>
</dbReference>
<protein>
    <submittedName>
        <fullName evidence="1">Acyl-CoA dehydrogenase</fullName>
    </submittedName>
</protein>
<name>A0A3A8QGK2_9BACT</name>
<organism evidence="1 2">
    <name type="scientific">Corallococcus llansteffanensis</name>
    <dbReference type="NCBI Taxonomy" id="2316731"/>
    <lineage>
        <taxon>Bacteria</taxon>
        <taxon>Pseudomonadati</taxon>
        <taxon>Myxococcota</taxon>
        <taxon>Myxococcia</taxon>
        <taxon>Myxococcales</taxon>
        <taxon>Cystobacterineae</taxon>
        <taxon>Myxococcaceae</taxon>
        <taxon>Corallococcus</taxon>
    </lineage>
</organism>
<gene>
    <name evidence="1" type="ORF">D7V93_02430</name>
</gene>
<feature type="non-terminal residue" evidence="1">
    <location>
        <position position="60"/>
    </location>
</feature>
<dbReference type="SUPFAM" id="SSF56645">
    <property type="entry name" value="Acyl-CoA dehydrogenase NM domain-like"/>
    <property type="match status" value="1"/>
</dbReference>
<comment type="caution">
    <text evidence="1">The sequence shown here is derived from an EMBL/GenBank/DDBJ whole genome shotgun (WGS) entry which is preliminary data.</text>
</comment>
<dbReference type="EMBL" id="RAWB01000013">
    <property type="protein sequence ID" value="RKH67823.1"/>
    <property type="molecule type" value="Genomic_DNA"/>
</dbReference>
<proteinExistence type="predicted"/>